<dbReference type="InterPro" id="IPR043917">
    <property type="entry name" value="DUF5753"/>
</dbReference>
<reference evidence="2 3" key="1">
    <citation type="submission" date="2016-10" db="EMBL/GenBank/DDBJ databases">
        <authorList>
            <person name="de Groot N.N."/>
        </authorList>
    </citation>
    <scope>NUCLEOTIDE SEQUENCE [LARGE SCALE GENOMIC DNA]</scope>
    <source>
        <strain evidence="2 3">CGMCC 4.2026</strain>
    </source>
</reference>
<dbReference type="PROSITE" id="PS50943">
    <property type="entry name" value="HTH_CROC1"/>
    <property type="match status" value="1"/>
</dbReference>
<keyword evidence="3" id="KW-1185">Reference proteome</keyword>
<dbReference type="InterPro" id="IPR001387">
    <property type="entry name" value="Cro/C1-type_HTH"/>
</dbReference>
<evidence type="ECO:0000259" key="1">
    <source>
        <dbReference type="PROSITE" id="PS50943"/>
    </source>
</evidence>
<dbReference type="Pfam" id="PF13560">
    <property type="entry name" value="HTH_31"/>
    <property type="match status" value="1"/>
</dbReference>
<dbReference type="SMART" id="SM00530">
    <property type="entry name" value="HTH_XRE"/>
    <property type="match status" value="1"/>
</dbReference>
<dbReference type="EMBL" id="FODD01000015">
    <property type="protein sequence ID" value="SEO01184.1"/>
    <property type="molecule type" value="Genomic_DNA"/>
</dbReference>
<protein>
    <submittedName>
        <fullName evidence="2">Helix-turn-helix domain-containing protein</fullName>
    </submittedName>
</protein>
<dbReference type="Proteomes" id="UP000181951">
    <property type="component" value="Unassembled WGS sequence"/>
</dbReference>
<organism evidence="2 3">
    <name type="scientific">Actinacidiphila rubida</name>
    <dbReference type="NCBI Taxonomy" id="310780"/>
    <lineage>
        <taxon>Bacteria</taxon>
        <taxon>Bacillati</taxon>
        <taxon>Actinomycetota</taxon>
        <taxon>Actinomycetes</taxon>
        <taxon>Kitasatosporales</taxon>
        <taxon>Streptomycetaceae</taxon>
        <taxon>Actinacidiphila</taxon>
    </lineage>
</organism>
<sequence length="282" mass="31381">MTESPSSAVQAARRQLAARLREIRTDAELSATQLASRLGWYPSKVSRIEHATTPPSSSDIRAWCEACGVRREADNLVASAQAADSLYVEWRRVQRSGLLQLQQKRGELYQRTRNFRVYCSNVIPGLLQTPSYATALLRQISRFHKTPDDVDDAVAARMERSRVLFVGNHRFAILVEESVLRYRVGDAEAMAGQLGYLLTLMSLPSVSLGVIPFAAERQIWPLETFNVFDDARVHVELLTAAVKVMAPTEVEQYVTAHRELSAQAVFGAEARDLITAAVHSLA</sequence>
<dbReference type="Gene3D" id="1.10.260.40">
    <property type="entry name" value="lambda repressor-like DNA-binding domains"/>
    <property type="match status" value="1"/>
</dbReference>
<dbReference type="AlphaFoldDB" id="A0A1H8L7N4"/>
<gene>
    <name evidence="2" type="ORF">SAMN05216267_101582</name>
</gene>
<dbReference type="Pfam" id="PF19054">
    <property type="entry name" value="DUF5753"/>
    <property type="match status" value="1"/>
</dbReference>
<dbReference type="InterPro" id="IPR010982">
    <property type="entry name" value="Lambda_DNA-bd_dom_sf"/>
</dbReference>
<dbReference type="CDD" id="cd00093">
    <property type="entry name" value="HTH_XRE"/>
    <property type="match status" value="1"/>
</dbReference>
<feature type="domain" description="HTH cro/C1-type" evidence="1">
    <location>
        <begin position="20"/>
        <end position="76"/>
    </location>
</feature>
<dbReference type="RefSeq" id="WP_069463805.1">
    <property type="nucleotide sequence ID" value="NZ_FODD01000015.1"/>
</dbReference>
<dbReference type="OrthoDB" id="4966777at2"/>
<proteinExistence type="predicted"/>
<dbReference type="STRING" id="310780.SAMN05216267_101582"/>
<dbReference type="SUPFAM" id="SSF47413">
    <property type="entry name" value="lambda repressor-like DNA-binding domains"/>
    <property type="match status" value="1"/>
</dbReference>
<accession>A0A1H8L7N4</accession>
<name>A0A1H8L7N4_9ACTN</name>
<evidence type="ECO:0000313" key="2">
    <source>
        <dbReference type="EMBL" id="SEO01184.1"/>
    </source>
</evidence>
<dbReference type="GO" id="GO:0003677">
    <property type="term" value="F:DNA binding"/>
    <property type="evidence" value="ECO:0007669"/>
    <property type="project" value="InterPro"/>
</dbReference>
<evidence type="ECO:0000313" key="3">
    <source>
        <dbReference type="Proteomes" id="UP000181951"/>
    </source>
</evidence>